<dbReference type="Proteomes" id="UP001497516">
    <property type="component" value="Chromosome 6"/>
</dbReference>
<evidence type="ECO:0000313" key="2">
    <source>
        <dbReference type="Proteomes" id="UP001497516"/>
    </source>
</evidence>
<dbReference type="EMBL" id="OZ034819">
    <property type="protein sequence ID" value="CAL1397361.1"/>
    <property type="molecule type" value="Genomic_DNA"/>
</dbReference>
<protein>
    <submittedName>
        <fullName evidence="1">Uncharacterized protein</fullName>
    </submittedName>
</protein>
<evidence type="ECO:0000313" key="1">
    <source>
        <dbReference type="EMBL" id="CAL1397361.1"/>
    </source>
</evidence>
<accession>A0AAV2FGC9</accession>
<organism evidence="1 2">
    <name type="scientific">Linum trigynum</name>
    <dbReference type="NCBI Taxonomy" id="586398"/>
    <lineage>
        <taxon>Eukaryota</taxon>
        <taxon>Viridiplantae</taxon>
        <taxon>Streptophyta</taxon>
        <taxon>Embryophyta</taxon>
        <taxon>Tracheophyta</taxon>
        <taxon>Spermatophyta</taxon>
        <taxon>Magnoliopsida</taxon>
        <taxon>eudicotyledons</taxon>
        <taxon>Gunneridae</taxon>
        <taxon>Pentapetalae</taxon>
        <taxon>rosids</taxon>
        <taxon>fabids</taxon>
        <taxon>Malpighiales</taxon>
        <taxon>Linaceae</taxon>
        <taxon>Linum</taxon>
    </lineage>
</organism>
<keyword evidence="2" id="KW-1185">Reference proteome</keyword>
<dbReference type="AlphaFoldDB" id="A0AAV2FGC9"/>
<reference evidence="1 2" key="1">
    <citation type="submission" date="2024-04" db="EMBL/GenBank/DDBJ databases">
        <authorList>
            <person name="Fracassetti M."/>
        </authorList>
    </citation>
    <scope>NUCLEOTIDE SEQUENCE [LARGE SCALE GENOMIC DNA]</scope>
</reference>
<gene>
    <name evidence="1" type="ORF">LTRI10_LOCUS37667</name>
</gene>
<proteinExistence type="predicted"/>
<name>A0AAV2FGC9_9ROSI</name>
<sequence length="283" mass="31411">MVLSEKVKEAEITADSRLLTRRTSLSYAGGQFLEKYFTDRNIPRLEMKTPIDAEFGGLINWVGKGELTGELGALGGCDGILRWTLPAGLFPENYAPVLEIVFASEPTLLRNIIDHLEANPEAVEESEEGRIIMGSVRMYGLAPLGELNLVAKILRGIEPAGDWIPLVNLPTSWLTMIDQQRAWYGEATFEAARMSSRRSSLIQRSQLREHDYAGFVDLVQGELAGLGVTPCQVTLYGRRGAATFVPLTVNGAIYGHWLNLPMYWHVAREDVAVIGYHTDDVDF</sequence>